<organism evidence="2 3">
    <name type="scientific">Glossina morsitans morsitans</name>
    <name type="common">Savannah tsetse fly</name>
    <dbReference type="NCBI Taxonomy" id="37546"/>
    <lineage>
        <taxon>Eukaryota</taxon>
        <taxon>Metazoa</taxon>
        <taxon>Ecdysozoa</taxon>
        <taxon>Arthropoda</taxon>
        <taxon>Hexapoda</taxon>
        <taxon>Insecta</taxon>
        <taxon>Pterygota</taxon>
        <taxon>Neoptera</taxon>
        <taxon>Endopterygota</taxon>
        <taxon>Diptera</taxon>
        <taxon>Brachycera</taxon>
        <taxon>Muscomorpha</taxon>
        <taxon>Hippoboscoidea</taxon>
        <taxon>Glossinidae</taxon>
        <taxon>Glossina</taxon>
    </lineage>
</organism>
<dbReference type="STRING" id="37546.A0A1B0FNX9"/>
<sequence>MTTDSSSMSWIKQMRIVHQALKGCEKSLPFGVRKNSTWYCVKTASLQLFENISSRAIIPLWHGIRFVRTPLPDDDGEKERVHQKYYENFLIPNLKYFLLYLFLLFSSAHWYRKDIKYLTWFDRVAVSFSKILNTHVLEINLKELTDYYIQTMENYATTKDLSNLDAVGTARHRRHRYNMMMTMMFGVTAFGAVVVPMGFQLLSIVSGKALLLAKMALLLASINGLKRVANSGLHYGLYHTPSEHYGSYYDRGDVHHPRNVPNLTPIVQPLELL</sequence>
<dbReference type="PANTHER" id="PTHR21879">
    <property type="entry name" value="FI03362P-RELATED-RELATED"/>
    <property type="match status" value="1"/>
</dbReference>
<evidence type="ECO:0000313" key="3">
    <source>
        <dbReference type="Proteomes" id="UP000092444"/>
    </source>
</evidence>
<dbReference type="PhylomeDB" id="A0A1B0FNX9"/>
<proteinExistence type="predicted"/>
<evidence type="ECO:0000256" key="1">
    <source>
        <dbReference type="SAM" id="Phobius"/>
    </source>
</evidence>
<name>A0A1B0FNX9_GLOMM</name>
<accession>A0A1B0FNX9</accession>
<reference evidence="2" key="1">
    <citation type="submission" date="2020-05" db="UniProtKB">
        <authorList>
            <consortium name="EnsemblMetazoa"/>
        </authorList>
    </citation>
    <scope>IDENTIFICATION</scope>
    <source>
        <strain evidence="2">Yale</strain>
    </source>
</reference>
<dbReference type="VEuPathDB" id="VectorBase:GMOY005576"/>
<dbReference type="Proteomes" id="UP000092444">
    <property type="component" value="Unassembled WGS sequence"/>
</dbReference>
<dbReference type="GO" id="GO:0016020">
    <property type="term" value="C:membrane"/>
    <property type="evidence" value="ECO:0007669"/>
    <property type="project" value="TreeGrafter"/>
</dbReference>
<dbReference type="EnsemblMetazoa" id="GMOY005576-RA">
    <property type="protein sequence ID" value="GMOY005576-PA"/>
    <property type="gene ID" value="GMOY005576"/>
</dbReference>
<dbReference type="PANTHER" id="PTHR21879:SF8">
    <property type="entry name" value="OSIRIS 23"/>
    <property type="match status" value="1"/>
</dbReference>
<keyword evidence="1" id="KW-0472">Membrane</keyword>
<keyword evidence="1" id="KW-1133">Transmembrane helix</keyword>
<protein>
    <submittedName>
        <fullName evidence="2">Uncharacterized protein</fullName>
    </submittedName>
</protein>
<feature type="transmembrane region" description="Helical" evidence="1">
    <location>
        <begin position="180"/>
        <end position="199"/>
    </location>
</feature>
<dbReference type="EMBL" id="CCAG010001005">
    <property type="status" value="NOT_ANNOTATED_CDS"/>
    <property type="molecule type" value="Genomic_DNA"/>
</dbReference>
<dbReference type="InterPro" id="IPR012464">
    <property type="entry name" value="DUF1676"/>
</dbReference>
<keyword evidence="1" id="KW-0812">Transmembrane</keyword>
<dbReference type="AlphaFoldDB" id="A0A1B0FNX9"/>
<keyword evidence="3" id="KW-1185">Reference proteome</keyword>
<feature type="transmembrane region" description="Helical" evidence="1">
    <location>
        <begin position="94"/>
        <end position="111"/>
    </location>
</feature>
<evidence type="ECO:0000313" key="2">
    <source>
        <dbReference type="EnsemblMetazoa" id="GMOY005576-PA"/>
    </source>
</evidence>
<dbReference type="Pfam" id="PF07898">
    <property type="entry name" value="DUF1676"/>
    <property type="match status" value="1"/>
</dbReference>